<evidence type="ECO:0000313" key="1">
    <source>
        <dbReference type="EMBL" id="MCU5779484.1"/>
    </source>
</evidence>
<sequence length="163" mass="18756">MAVAMISASGPNVFWLSLPIHRTQAMPGAVFTPCMFRVSCRFPPDNHDGFVKSATEIKSFFIKITQGFYLIFPERLIRNTTMQILNFSRAVLFNSSRAAYKLVLENPEYSSYATLIIQAKNLKTQYELNFTHLSVKKRASLINKIPGYTKYLKNIEFLNFQRN</sequence>
<reference evidence="1" key="1">
    <citation type="submission" date="2022-09" db="EMBL/GenBank/DDBJ databases">
        <title>Winslowiella arboricola sp. nov., isolated from bleeding cankers on broadleaf hosts.</title>
        <authorList>
            <person name="Brady C."/>
            <person name="Kaur S."/>
            <person name="Crampton B."/>
            <person name="Maddock D."/>
            <person name="Arnold D."/>
            <person name="Denman S."/>
        </authorList>
    </citation>
    <scope>NUCLEOTIDE SEQUENCE</scope>
    <source>
        <strain evidence="1">BAC 15a-03b</strain>
    </source>
</reference>
<organism evidence="1 2">
    <name type="scientific">Winslowiella arboricola</name>
    <dbReference type="NCBI Taxonomy" id="2978220"/>
    <lineage>
        <taxon>Bacteria</taxon>
        <taxon>Pseudomonadati</taxon>
        <taxon>Pseudomonadota</taxon>
        <taxon>Gammaproteobacteria</taxon>
        <taxon>Enterobacterales</taxon>
        <taxon>Erwiniaceae</taxon>
        <taxon>Winslowiella</taxon>
    </lineage>
</organism>
<dbReference type="RefSeq" id="WP_267145279.1">
    <property type="nucleotide sequence ID" value="NZ_JAODIM010000043.1"/>
</dbReference>
<keyword evidence="2" id="KW-1185">Reference proteome</keyword>
<dbReference type="EMBL" id="JAODIM010000043">
    <property type="protein sequence ID" value="MCU5779484.1"/>
    <property type="molecule type" value="Genomic_DNA"/>
</dbReference>
<comment type="caution">
    <text evidence="1">The sequence shown here is derived from an EMBL/GenBank/DDBJ whole genome shotgun (WGS) entry which is preliminary data.</text>
</comment>
<protein>
    <submittedName>
        <fullName evidence="1">Uncharacterized protein</fullName>
    </submittedName>
</protein>
<name>A0A9J6PXA8_9GAMM</name>
<dbReference type="Proteomes" id="UP001064262">
    <property type="component" value="Unassembled WGS sequence"/>
</dbReference>
<gene>
    <name evidence="1" type="ORF">N5923_18535</name>
</gene>
<dbReference type="AlphaFoldDB" id="A0A9J6PXA8"/>
<proteinExistence type="predicted"/>
<accession>A0A9J6PXA8</accession>
<evidence type="ECO:0000313" key="2">
    <source>
        <dbReference type="Proteomes" id="UP001064262"/>
    </source>
</evidence>